<dbReference type="InterPro" id="IPR043502">
    <property type="entry name" value="DNA/RNA_pol_sf"/>
</dbReference>
<feature type="compositionally biased region" description="Basic and acidic residues" evidence="6">
    <location>
        <begin position="372"/>
        <end position="381"/>
    </location>
</feature>
<dbReference type="SMART" id="SM01070">
    <property type="entry name" value="CDC37_M"/>
    <property type="match status" value="1"/>
</dbReference>
<dbReference type="GO" id="GO:0015074">
    <property type="term" value="P:DNA integration"/>
    <property type="evidence" value="ECO:0007669"/>
    <property type="project" value="InterPro"/>
</dbReference>
<dbReference type="FunFam" id="3.30.70.270:FF:000026">
    <property type="entry name" value="Transposon Ty3-G Gag-Pol polyprotein"/>
    <property type="match status" value="1"/>
</dbReference>
<dbReference type="SUPFAM" id="SSF56672">
    <property type="entry name" value="DNA/RNA polymerases"/>
    <property type="match status" value="1"/>
</dbReference>
<dbReference type="PROSITE" id="PS50158">
    <property type="entry name" value="ZF_CCHC"/>
    <property type="match status" value="1"/>
</dbReference>
<evidence type="ECO:0000259" key="8">
    <source>
        <dbReference type="PROSITE" id="PS50994"/>
    </source>
</evidence>
<dbReference type="FunFam" id="1.10.340.70:FF:000004">
    <property type="entry name" value="Retrovirus-related Pol polyprotein from transposon 297-like Protein"/>
    <property type="match status" value="1"/>
</dbReference>
<dbReference type="Pfam" id="PF17921">
    <property type="entry name" value="Integrase_H2C2"/>
    <property type="match status" value="1"/>
</dbReference>
<accession>A0A2B4SUE3</accession>
<proteinExistence type="inferred from homology"/>
<evidence type="ECO:0000256" key="3">
    <source>
        <dbReference type="ARBA" id="ARBA00022490"/>
    </source>
</evidence>
<dbReference type="EMBL" id="LSMT01000027">
    <property type="protein sequence ID" value="PFX32107.1"/>
    <property type="molecule type" value="Genomic_DNA"/>
</dbReference>
<dbReference type="Gene3D" id="3.30.70.270">
    <property type="match status" value="2"/>
</dbReference>
<comment type="caution">
    <text evidence="9">The sequence shown here is derived from an EMBL/GenBank/DDBJ whole genome shotgun (WGS) entry which is preliminary data.</text>
</comment>
<dbReference type="SMART" id="SM00343">
    <property type="entry name" value="ZnF_C2HC"/>
    <property type="match status" value="1"/>
</dbReference>
<dbReference type="PROSITE" id="PS50994">
    <property type="entry name" value="INTEGRASE"/>
    <property type="match status" value="1"/>
</dbReference>
<dbReference type="InterPro" id="IPR013874">
    <property type="entry name" value="Cdc37_Hsp90-bd"/>
</dbReference>
<dbReference type="InterPro" id="IPR001878">
    <property type="entry name" value="Znf_CCHC"/>
</dbReference>
<sequence length="1596" mass="179386">MVDYSKWDHIENVGSELTTLFLAKEASSPRISCPVSCRKKSASETIMMPSIELLVTIRILRYALAANLVILSNDLSLNPGPTEPSLHSSFSSSLSSSFSDESLLATFNSSIMLENCNDISPHFDLGLDNKGLRIGHWNVNCLSSEKFDQIKHFVIGKSGSPQVDILFLTETFLKPNIPDVLYAVPGFSVYCHDRVSRCGGLPSYLTDLSVLTSETRSRQTRYAKFNIACPLVKRNTEVYTIPPPPPMNVKDDVSTNWKLFRQAWEYYVTATELNKKSKEVQAAESCEFEGVCESLIRDRLVIGNRDSGTRDRPLRERPVPNLTRCIEALRASELSRKHKEQLKDAVSDPQNIVHAADKQGLGNRKQSRRNRGHESKQSKQDKANAKQCKFCGTNHRYDRAKCPASGKTCLKCGKQGHFAAKCLEKNHVSSVPANKVHHTSVTPGYAEGDEPACDSASDSDESIFVTECVGVVSSNMGKSTFMVPLTFHTEYSPIITTQLDTGATCSAMSYTDLLNILQSGQVKLEAPGGKIRLYDGRVVEPLGSYTFTVSLNSGSKSKISFDILENAPWPIVDSNMCIKQGISSAPEEYQRRQNEALAGLSGVEVIADDILCYGSGETIEDALKDHDSNLLNLLYHARNMNLKLNKKKLRLWLDQVTYMGHSFTSEGLKPDPMKVEAIASMPRPDDKKAVQRLLGCVNYLSRFMPTISEVSEPLRKLTEKNTVFVWESQQQEAFQTIKNMISSTPVLKYYDVATETTIQCNASESGLGATLLQNGQPVAFSSSRAYLQADHSQHENIPEYQIFQLSQEQLLFQEIANINQVDYMRLSEGTHQQIKQCTITDATLQSLMNIIMAGMKVIVPASMRPQMIARAHSSHLGPDACVRRARDVLFWPSMADQIKDQVQNCEVCNNFLARQQKEPLMTHKIPVTPWSKVGQDLFTRGDENYLVTVDYFSDYFELDLLPDTTAESVVNATKRHFACHGIADMVTDNGRQYSSAHFTKFTREWEFQHTTSSPLHSQSNGKAESSVKIAKNLVKKAKTTIPTNVALLKPEVVDGVYDNIKRKRQQAKAAYDKHAKPLPKLQVGEPVRLQPVNPKAPWEKGSCVAKVGPRSFLIETESGNLYRRNRKFIGQDPSQEQASFDISGTNPSSQPSPSAGSSAKSLPDAMADPPLNQAPTMRQIREIPQPKSTAVEAIVTSQPQQTVVTRSGRTSVRPSSDGKFGSGESVVVVSDDEDDTHPNIDTPSLFRWRHQARVERMEEAKKERETVDTKISEQKKRLEQAREKLKAAETAKDKDKEDKFRGELGQLEKKMKELKKEDEELTKKEKKAPKNVDTLSHAGFTRTIINAPKKLDEDLTEEEKLDRSQAFMEKYKKEIEHFGMLLEYHDSEDYLRKNPHLACEDTANYLALWCINLEVQEKHALMERVAHQTIIMQYILELAKSLDASPPATIPSFFTKMKKAKVEFKEYMDAFDDELKSFLQRVKERAQARIEKAMKEAEEEDRQQRLGPGGLDPVEVFESLPSELQKCFEEKDIPMLQEVLGKMPEEEARTYLKQCIDSGLWIPDANKAQAQGREEACAQEEYEEEHYESLSEESDK</sequence>
<keyword evidence="4" id="KW-0863">Zinc-finger</keyword>
<dbReference type="Proteomes" id="UP000225706">
    <property type="component" value="Unassembled WGS sequence"/>
</dbReference>
<dbReference type="GO" id="GO:0003824">
    <property type="term" value="F:catalytic activity"/>
    <property type="evidence" value="ECO:0007669"/>
    <property type="project" value="UniProtKB-KW"/>
</dbReference>
<dbReference type="PANTHER" id="PTHR37984">
    <property type="entry name" value="PROTEIN CBG26694"/>
    <property type="match status" value="1"/>
</dbReference>
<dbReference type="Pfam" id="PF08564">
    <property type="entry name" value="CDC37_C"/>
    <property type="match status" value="1"/>
</dbReference>
<dbReference type="OrthoDB" id="440202at2759"/>
<evidence type="ECO:0000313" key="10">
    <source>
        <dbReference type="Proteomes" id="UP000225706"/>
    </source>
</evidence>
<comment type="similarity">
    <text evidence="2">Belongs to the CDC37 family.</text>
</comment>
<dbReference type="Gene3D" id="1.20.58.610">
    <property type="entry name" value="Cdc37, Hsp90 binding domain"/>
    <property type="match status" value="1"/>
</dbReference>
<dbReference type="GO" id="GO:0019901">
    <property type="term" value="F:protein kinase binding"/>
    <property type="evidence" value="ECO:0007669"/>
    <property type="project" value="InterPro"/>
</dbReference>
<feature type="region of interest" description="Disordered" evidence="6">
    <location>
        <begin position="1193"/>
        <end position="1223"/>
    </location>
</feature>
<dbReference type="InterPro" id="IPR050951">
    <property type="entry name" value="Retrovirus_Pol_polyprotein"/>
</dbReference>
<dbReference type="Gene3D" id="3.30.420.10">
    <property type="entry name" value="Ribonuclease H-like superfamily/Ribonuclease H"/>
    <property type="match status" value="1"/>
</dbReference>
<dbReference type="InterPro" id="IPR043128">
    <property type="entry name" value="Rev_trsase/Diguanyl_cyclase"/>
</dbReference>
<dbReference type="SUPFAM" id="SSF101391">
    <property type="entry name" value="Hsp90 co-chaperone CDC37"/>
    <property type="match status" value="1"/>
</dbReference>
<evidence type="ECO:0000256" key="4">
    <source>
        <dbReference type="PROSITE-ProRule" id="PRU00047"/>
    </source>
</evidence>
<dbReference type="SMART" id="SM01069">
    <property type="entry name" value="CDC37_C"/>
    <property type="match status" value="1"/>
</dbReference>
<dbReference type="FunFam" id="3.30.420.10:FF:000063">
    <property type="entry name" value="Retrovirus-related Pol polyprotein from transposon 297-like Protein"/>
    <property type="match status" value="1"/>
</dbReference>
<reference evidence="10" key="1">
    <citation type="journal article" date="2017" name="bioRxiv">
        <title>Comparative analysis of the genomes of Stylophora pistillata and Acropora digitifera provides evidence for extensive differences between species of corals.</title>
        <authorList>
            <person name="Voolstra C.R."/>
            <person name="Li Y."/>
            <person name="Liew Y.J."/>
            <person name="Baumgarten S."/>
            <person name="Zoccola D."/>
            <person name="Flot J.-F."/>
            <person name="Tambutte S."/>
            <person name="Allemand D."/>
            <person name="Aranda M."/>
        </authorList>
    </citation>
    <scope>NUCLEOTIDE SEQUENCE [LARGE SCALE GENOMIC DNA]</scope>
</reference>
<feature type="region of interest" description="Disordered" evidence="6">
    <location>
        <begin position="1572"/>
        <end position="1596"/>
    </location>
</feature>
<dbReference type="STRING" id="50429.A0A2B4SUE3"/>
<keyword evidence="4" id="KW-0479">Metal-binding</keyword>
<comment type="subcellular location">
    <subcellularLocation>
        <location evidence="1">Cytoplasm</location>
    </subcellularLocation>
</comment>
<evidence type="ECO:0000313" key="9">
    <source>
        <dbReference type="EMBL" id="PFX32107.1"/>
    </source>
</evidence>
<protein>
    <submittedName>
        <fullName evidence="9">Hsp90 co-chaperone Cdc37</fullName>
    </submittedName>
</protein>
<name>A0A2B4SUE3_STYPI</name>
<feature type="compositionally biased region" description="Low complexity" evidence="6">
    <location>
        <begin position="1147"/>
        <end position="1163"/>
    </location>
</feature>
<evidence type="ECO:0000256" key="1">
    <source>
        <dbReference type="ARBA" id="ARBA00004496"/>
    </source>
</evidence>
<keyword evidence="5" id="KW-0175">Coiled coil</keyword>
<evidence type="ECO:0000256" key="2">
    <source>
        <dbReference type="ARBA" id="ARBA00006222"/>
    </source>
</evidence>
<gene>
    <name evidence="9" type="primary">CDC37</name>
    <name evidence="9" type="ORF">AWC38_SpisGene3045</name>
</gene>
<feature type="compositionally biased region" description="Acidic residues" evidence="6">
    <location>
        <begin position="1577"/>
        <end position="1596"/>
    </location>
</feature>
<dbReference type="InterPro" id="IPR038189">
    <property type="entry name" value="Cdc37_Hsp90-bd_sf"/>
</dbReference>
<feature type="region of interest" description="Disordered" evidence="6">
    <location>
        <begin position="1259"/>
        <end position="1304"/>
    </location>
</feature>
<feature type="region of interest" description="Disordered" evidence="6">
    <location>
        <begin position="338"/>
        <end position="381"/>
    </location>
</feature>
<dbReference type="PANTHER" id="PTHR37984:SF8">
    <property type="entry name" value="CCHC-TYPE DOMAIN-CONTAINING PROTEIN"/>
    <property type="match status" value="1"/>
</dbReference>
<dbReference type="InterPro" id="IPR013855">
    <property type="entry name" value="Cdc37_N_dom"/>
</dbReference>
<dbReference type="InterPro" id="IPR001584">
    <property type="entry name" value="Integrase_cat-core"/>
</dbReference>
<dbReference type="InterPro" id="IPR013873">
    <property type="entry name" value="Cdc37_C"/>
</dbReference>
<dbReference type="SMART" id="SM01071">
    <property type="entry name" value="CDC37_N"/>
    <property type="match status" value="1"/>
</dbReference>
<organism evidence="9 10">
    <name type="scientific">Stylophora pistillata</name>
    <name type="common">Smooth cauliflower coral</name>
    <dbReference type="NCBI Taxonomy" id="50429"/>
    <lineage>
        <taxon>Eukaryota</taxon>
        <taxon>Metazoa</taxon>
        <taxon>Cnidaria</taxon>
        <taxon>Anthozoa</taxon>
        <taxon>Hexacorallia</taxon>
        <taxon>Scleractinia</taxon>
        <taxon>Astrocoeniina</taxon>
        <taxon>Pocilloporidae</taxon>
        <taxon>Stylophora</taxon>
    </lineage>
</organism>
<dbReference type="InterPro" id="IPR041588">
    <property type="entry name" value="Integrase_H2C2"/>
</dbReference>
<dbReference type="GO" id="GO:0005737">
    <property type="term" value="C:cytoplasm"/>
    <property type="evidence" value="ECO:0007669"/>
    <property type="project" value="UniProtKB-SubCell"/>
</dbReference>
<feature type="compositionally biased region" description="Polar residues" evidence="6">
    <location>
        <begin position="1195"/>
        <end position="1214"/>
    </location>
</feature>
<dbReference type="Pfam" id="PF17919">
    <property type="entry name" value="RT_RNaseH_2"/>
    <property type="match status" value="1"/>
</dbReference>
<dbReference type="Gene3D" id="6.10.140.250">
    <property type="match status" value="1"/>
</dbReference>
<dbReference type="InterPro" id="IPR041577">
    <property type="entry name" value="RT_RNaseH_2"/>
</dbReference>
<feature type="compositionally biased region" description="Polar residues" evidence="6">
    <location>
        <begin position="1132"/>
        <end position="1146"/>
    </location>
</feature>
<evidence type="ECO:0000256" key="6">
    <source>
        <dbReference type="SAM" id="MobiDB-lite"/>
    </source>
</evidence>
<dbReference type="InterPro" id="IPR012337">
    <property type="entry name" value="RNaseH-like_sf"/>
</dbReference>
<dbReference type="GO" id="GO:0003676">
    <property type="term" value="F:nucleic acid binding"/>
    <property type="evidence" value="ECO:0007669"/>
    <property type="project" value="InterPro"/>
</dbReference>
<feature type="domain" description="Integrase catalytic" evidence="8">
    <location>
        <begin position="925"/>
        <end position="1087"/>
    </location>
</feature>
<feature type="domain" description="CCHC-type" evidence="7">
    <location>
        <begin position="409"/>
        <end position="422"/>
    </location>
</feature>
<dbReference type="InterPro" id="IPR036397">
    <property type="entry name" value="RNaseH_sf"/>
</dbReference>
<dbReference type="Pfam" id="PF03234">
    <property type="entry name" value="CDC37_N"/>
    <property type="match status" value="1"/>
</dbReference>
<keyword evidence="10" id="KW-1185">Reference proteome</keyword>
<dbReference type="Pfam" id="PF08565">
    <property type="entry name" value="CDC37_M"/>
    <property type="match status" value="1"/>
</dbReference>
<evidence type="ECO:0000259" key="7">
    <source>
        <dbReference type="PROSITE" id="PS50158"/>
    </source>
</evidence>
<dbReference type="FunFam" id="1.20.58.610:FF:000001">
    <property type="entry name" value="Hsp90 co-chaperone Cdc37-like 1"/>
    <property type="match status" value="1"/>
</dbReference>
<feature type="coiled-coil region" evidence="5">
    <location>
        <begin position="1476"/>
        <end position="1503"/>
    </location>
</feature>
<dbReference type="Gene3D" id="1.10.340.70">
    <property type="match status" value="1"/>
</dbReference>
<keyword evidence="4" id="KW-0862">Zinc</keyword>
<dbReference type="GO" id="GO:0008270">
    <property type="term" value="F:zinc ion binding"/>
    <property type="evidence" value="ECO:0007669"/>
    <property type="project" value="UniProtKB-KW"/>
</dbReference>
<dbReference type="SUPFAM" id="SSF53098">
    <property type="entry name" value="Ribonuclease H-like"/>
    <property type="match status" value="1"/>
</dbReference>
<keyword evidence="3" id="KW-0963">Cytoplasm</keyword>
<evidence type="ECO:0000256" key="5">
    <source>
        <dbReference type="SAM" id="Coils"/>
    </source>
</evidence>
<feature type="region of interest" description="Disordered" evidence="6">
    <location>
        <begin position="1132"/>
        <end position="1172"/>
    </location>
</feature>